<evidence type="ECO:0000313" key="14">
    <source>
        <dbReference type="EMBL" id="PPS16761.1"/>
    </source>
</evidence>
<dbReference type="EMBL" id="KZ662998">
    <property type="protein sequence ID" value="PPS16761.1"/>
    <property type="molecule type" value="Genomic_DNA"/>
</dbReference>
<keyword evidence="7" id="KW-1015">Disulfide bond</keyword>
<comment type="pathway">
    <text evidence="1">Glycan metabolism; pectin degradation; 2-dehydro-3-deoxy-D-gluconate from pectin: step 1/5.</text>
</comment>
<dbReference type="InterPro" id="IPR011050">
    <property type="entry name" value="Pectin_lyase_fold/virulence"/>
</dbReference>
<dbReference type="GO" id="GO:0030599">
    <property type="term" value="F:pectinesterase activity"/>
    <property type="evidence" value="ECO:0007669"/>
    <property type="project" value="UniProtKB-EC"/>
</dbReference>
<dbReference type="InterPro" id="IPR018040">
    <property type="entry name" value="Pectinesterase_Tyr_AS"/>
</dbReference>
<feature type="domain" description="Pectinesterase inhibitor" evidence="13">
    <location>
        <begin position="44"/>
        <end position="194"/>
    </location>
</feature>
<comment type="similarity">
    <text evidence="3">In the C-terminal section; belongs to the pectinesterase family.</text>
</comment>
<keyword evidence="8" id="KW-0325">Glycoprotein</keyword>
<dbReference type="EC" id="3.1.1.11" evidence="4"/>
<evidence type="ECO:0000256" key="9">
    <source>
        <dbReference type="ARBA" id="ARBA00047928"/>
    </source>
</evidence>
<evidence type="ECO:0000256" key="1">
    <source>
        <dbReference type="ARBA" id="ARBA00005184"/>
    </source>
</evidence>
<keyword evidence="6" id="KW-0063">Aspartyl esterase</keyword>
<feature type="active site" evidence="11">
    <location>
        <position position="398"/>
    </location>
</feature>
<dbReference type="GO" id="GO:0042545">
    <property type="term" value="P:cell wall modification"/>
    <property type="evidence" value="ECO:0007669"/>
    <property type="project" value="InterPro"/>
</dbReference>
<name>A0A2P5YMI0_GOSBA</name>
<dbReference type="FunFam" id="1.20.140.40:FF:000001">
    <property type="entry name" value="Pectinesterase"/>
    <property type="match status" value="1"/>
</dbReference>
<evidence type="ECO:0000256" key="2">
    <source>
        <dbReference type="ARBA" id="ARBA00006027"/>
    </source>
</evidence>
<dbReference type="UniPathway" id="UPA00545">
    <property type="reaction ID" value="UER00823"/>
</dbReference>
<dbReference type="InterPro" id="IPR006501">
    <property type="entry name" value="Pectinesterase_inhib_dom"/>
</dbReference>
<dbReference type="Pfam" id="PF01095">
    <property type="entry name" value="Pectinesterase"/>
    <property type="match status" value="3"/>
</dbReference>
<keyword evidence="5" id="KW-0378">Hydrolase</keyword>
<evidence type="ECO:0000256" key="5">
    <source>
        <dbReference type="ARBA" id="ARBA00022801"/>
    </source>
</evidence>
<proteinExistence type="inferred from homology"/>
<dbReference type="CDD" id="cd15798">
    <property type="entry name" value="PMEI-like_3"/>
    <property type="match status" value="1"/>
</dbReference>
<dbReference type="InterPro" id="IPR000070">
    <property type="entry name" value="Pectinesterase_cat"/>
</dbReference>
<comment type="function">
    <text evidence="10">Acts in the modification of cell walls via demethylesterification of cell wall pectin.</text>
</comment>
<evidence type="ECO:0000256" key="11">
    <source>
        <dbReference type="PROSITE-ProRule" id="PRU10040"/>
    </source>
</evidence>
<dbReference type="InterPro" id="IPR035513">
    <property type="entry name" value="Invertase/methylesterase_inhib"/>
</dbReference>
<keyword evidence="12" id="KW-0732">Signal</keyword>
<reference evidence="14 15" key="1">
    <citation type="submission" date="2015-01" db="EMBL/GenBank/DDBJ databases">
        <title>Genome of allotetraploid Gossypium barbadense reveals genomic plasticity and fiber elongation in cotton evolution.</title>
        <authorList>
            <person name="Chen X."/>
            <person name="Liu X."/>
            <person name="Zhao B."/>
            <person name="Zheng H."/>
            <person name="Hu Y."/>
            <person name="Lu G."/>
            <person name="Yang C."/>
            <person name="Chen J."/>
            <person name="Shan C."/>
            <person name="Zhang L."/>
            <person name="Zhou Y."/>
            <person name="Wang L."/>
            <person name="Guo W."/>
            <person name="Bai Y."/>
            <person name="Ruan J."/>
            <person name="Shangguan X."/>
            <person name="Mao Y."/>
            <person name="Jiang J."/>
            <person name="Zhu Y."/>
            <person name="Lei J."/>
            <person name="Kang H."/>
            <person name="Chen S."/>
            <person name="He X."/>
            <person name="Wang R."/>
            <person name="Wang Y."/>
            <person name="Chen J."/>
            <person name="Wang L."/>
            <person name="Yu S."/>
            <person name="Wang B."/>
            <person name="Wei J."/>
            <person name="Song S."/>
            <person name="Lu X."/>
            <person name="Gao Z."/>
            <person name="Gu W."/>
            <person name="Deng X."/>
            <person name="Ma D."/>
            <person name="Wang S."/>
            <person name="Liang W."/>
            <person name="Fang L."/>
            <person name="Cai C."/>
            <person name="Zhu X."/>
            <person name="Zhou B."/>
            <person name="Zhang Y."/>
            <person name="Chen Z."/>
            <person name="Xu S."/>
            <person name="Zhu R."/>
            <person name="Wang S."/>
            <person name="Zhang T."/>
            <person name="Zhao G."/>
        </authorList>
    </citation>
    <scope>NUCLEOTIDE SEQUENCE [LARGE SCALE GENOMIC DNA]</scope>
    <source>
        <strain evidence="15">cv. Xinhai21</strain>
        <tissue evidence="14">Leaf</tissue>
    </source>
</reference>
<organism evidence="14 15">
    <name type="scientific">Gossypium barbadense</name>
    <name type="common">Sea Island cotton</name>
    <name type="synonym">Hibiscus barbadensis</name>
    <dbReference type="NCBI Taxonomy" id="3634"/>
    <lineage>
        <taxon>Eukaryota</taxon>
        <taxon>Viridiplantae</taxon>
        <taxon>Streptophyta</taxon>
        <taxon>Embryophyta</taxon>
        <taxon>Tracheophyta</taxon>
        <taxon>Spermatophyta</taxon>
        <taxon>Magnoliopsida</taxon>
        <taxon>eudicotyledons</taxon>
        <taxon>Gunneridae</taxon>
        <taxon>Pentapetalae</taxon>
        <taxon>rosids</taxon>
        <taxon>malvids</taxon>
        <taxon>Malvales</taxon>
        <taxon>Malvaceae</taxon>
        <taxon>Malvoideae</taxon>
        <taxon>Gossypium</taxon>
    </lineage>
</organism>
<dbReference type="Proteomes" id="UP000239757">
    <property type="component" value="Unassembled WGS sequence"/>
</dbReference>
<gene>
    <name evidence="14" type="ORF">GOBAR_AA03766</name>
</gene>
<dbReference type="SUPFAM" id="SSF101148">
    <property type="entry name" value="Plant invertase/pectin methylesterase inhibitor"/>
    <property type="match status" value="1"/>
</dbReference>
<dbReference type="AlphaFoldDB" id="A0A2P5YMI0"/>
<protein>
    <recommendedName>
        <fullName evidence="4">pectinesterase</fullName>
        <ecNumber evidence="4">3.1.1.11</ecNumber>
    </recommendedName>
</protein>
<dbReference type="PANTHER" id="PTHR31707">
    <property type="entry name" value="PECTINESTERASE"/>
    <property type="match status" value="1"/>
</dbReference>
<evidence type="ECO:0000313" key="15">
    <source>
        <dbReference type="Proteomes" id="UP000239757"/>
    </source>
</evidence>
<dbReference type="PROSITE" id="PS00503">
    <property type="entry name" value="PECTINESTERASE_2"/>
    <property type="match status" value="1"/>
</dbReference>
<evidence type="ECO:0000256" key="12">
    <source>
        <dbReference type="SAM" id="SignalP"/>
    </source>
</evidence>
<dbReference type="InterPro" id="IPR012334">
    <property type="entry name" value="Pectin_lyas_fold"/>
</dbReference>
<evidence type="ECO:0000256" key="7">
    <source>
        <dbReference type="ARBA" id="ARBA00023157"/>
    </source>
</evidence>
<accession>A0A2P5YMI0</accession>
<evidence type="ECO:0000256" key="6">
    <source>
        <dbReference type="ARBA" id="ARBA00023085"/>
    </source>
</evidence>
<dbReference type="OrthoDB" id="2019149at2759"/>
<feature type="chain" id="PRO_5015171793" description="pectinesterase" evidence="12">
    <location>
        <begin position="22"/>
        <end position="1074"/>
    </location>
</feature>
<evidence type="ECO:0000256" key="8">
    <source>
        <dbReference type="ARBA" id="ARBA00023180"/>
    </source>
</evidence>
<comment type="similarity">
    <text evidence="2">In the N-terminal section; belongs to the PMEI family.</text>
</comment>
<dbReference type="NCBIfam" id="TIGR01614">
    <property type="entry name" value="PME_inhib"/>
    <property type="match status" value="1"/>
</dbReference>
<dbReference type="InterPro" id="IPR033131">
    <property type="entry name" value="Pectinesterase_Asp_AS"/>
</dbReference>
<evidence type="ECO:0000256" key="10">
    <source>
        <dbReference type="ARBA" id="ARBA00057335"/>
    </source>
</evidence>
<dbReference type="PROSITE" id="PS00800">
    <property type="entry name" value="PECTINESTERASE_1"/>
    <property type="match status" value="1"/>
</dbReference>
<evidence type="ECO:0000256" key="4">
    <source>
        <dbReference type="ARBA" id="ARBA00013229"/>
    </source>
</evidence>
<dbReference type="GO" id="GO:0045490">
    <property type="term" value="P:pectin catabolic process"/>
    <property type="evidence" value="ECO:0007669"/>
    <property type="project" value="UniProtKB-UniPathway"/>
</dbReference>
<dbReference type="Gene3D" id="1.20.140.40">
    <property type="entry name" value="Invertase/pectin methylesterase inhibitor family protein"/>
    <property type="match status" value="1"/>
</dbReference>
<comment type="catalytic activity">
    <reaction evidence="9">
        <text>[(1-&gt;4)-alpha-D-galacturonosyl methyl ester](n) + n H2O = [(1-&gt;4)-alpha-D-galacturonosyl](n) + n methanol + n H(+)</text>
        <dbReference type="Rhea" id="RHEA:22380"/>
        <dbReference type="Rhea" id="RHEA-COMP:14570"/>
        <dbReference type="Rhea" id="RHEA-COMP:14573"/>
        <dbReference type="ChEBI" id="CHEBI:15377"/>
        <dbReference type="ChEBI" id="CHEBI:15378"/>
        <dbReference type="ChEBI" id="CHEBI:17790"/>
        <dbReference type="ChEBI" id="CHEBI:140522"/>
        <dbReference type="ChEBI" id="CHEBI:140523"/>
        <dbReference type="EC" id="3.1.1.11"/>
    </reaction>
</comment>
<dbReference type="FunFam" id="2.160.20.10:FF:000001">
    <property type="entry name" value="Pectinesterase"/>
    <property type="match status" value="1"/>
</dbReference>
<dbReference type="SMART" id="SM00856">
    <property type="entry name" value="PMEI"/>
    <property type="match status" value="1"/>
</dbReference>
<evidence type="ECO:0000259" key="13">
    <source>
        <dbReference type="SMART" id="SM00856"/>
    </source>
</evidence>
<dbReference type="SUPFAM" id="SSF51126">
    <property type="entry name" value="Pectin lyase-like"/>
    <property type="match status" value="2"/>
</dbReference>
<dbReference type="Pfam" id="PF04043">
    <property type="entry name" value="PMEI"/>
    <property type="match status" value="1"/>
</dbReference>
<dbReference type="GO" id="GO:0004857">
    <property type="term" value="F:enzyme inhibitor activity"/>
    <property type="evidence" value="ECO:0007669"/>
    <property type="project" value="InterPro"/>
</dbReference>
<feature type="signal peptide" evidence="12">
    <location>
        <begin position="1"/>
        <end position="21"/>
    </location>
</feature>
<evidence type="ECO:0000256" key="3">
    <source>
        <dbReference type="ARBA" id="ARBA00007786"/>
    </source>
</evidence>
<dbReference type="Gene3D" id="2.160.20.10">
    <property type="entry name" value="Single-stranded right-handed beta-helix, Pectin lyase-like"/>
    <property type="match status" value="3"/>
</dbReference>
<sequence length="1074" mass="118139">MANNVAVIGICSVFLVAVVVAVVVGVTQTQTKEESDSKSNNISSSNKAVQAVCQPTHFKDACEKSLASSNSTDTKELIRTSFQAAIEEVRKVLANSTTIQDLNKDDNNREALKVCQEVLDLSIDDLQLSFDKMGEYDMSKIDDYLLNLRVWLSGALTTQQTCVDTFAEVSNEQAEKMKLVLKTSMELTANALTMVTKLSTVLKDLNIPGLEGIDTTGFERKLLSNDGPEWMGHAERKLLQAPIIKPDVVVAKDGSGKYDTITKALEEVPKKSPNRFVIHIKAGIYKEKINVTKQMTNVMFIGDGPTKTIITNDFNCIKNHPLKTFQTATVGVDGVGFMAKDIGFENTAGPEGHQAVAFRATSNKVIMFNCHFIGYQDTLYPHKGQQFYRDCVISGTVDFIFGDSASVFQNCLIIVRKPSENQHNMITAPGRQYIDTDSALVLQNCTITGAPDYLPVKDKSKTYLGRPWKPLARAIIMQSTIEDIITPEGYAPMDGTKGLDTAYFAEFENKGPGAKTEGRVTWPAIKKIDTNEAKKWTPGVFLGSDQWVPQADIPYYPDMRGCKIGHLRLGVNPRDWEPIIQTVRSKLPQWKRKLLSFAERLTERLTPYPGELQNQALLAKWLWKCASDANSVCLGKGVLLWIDWCCALIMIAGIDSSSDASLIGISQLQALVKHTTLFQHLKDGIIWRHDPKGQFSVQKLSAILLHSDNGNTFKTIWSIAVPRSKWPPPPLGYLKFNVDASVKGNSSGCGGSLRGPNGSILALFPAAAANTCGVCGAELRAIKMALELFVNAGKFESHGLLIESTAVEILLLLSSTSLEKRNVSTCSFGGKLMRFVPYSGDGPTETIITNDLNCIRDHLLKTFGTVTIGVLDGVGFTAKDIGFENTTGDADNQAAAFRATCDMGLSHQWDGGLIFGDVASVFQNHLIIARKPGENQNNMITAHGKKFPYIHSAIVLQNCTILGTPNYLLLKDKSKMYLGRPWKALARAIIMQSNIADIITLEGYSPIEGIGYFVELQNSGPDAKTEGRVKWPAIKKIYMNEAKKWTPDVFLEIETNKWISQTGTPCYLDMVYGV</sequence>